<dbReference type="PROSITE" id="PS00107">
    <property type="entry name" value="PROTEIN_KINASE_ATP"/>
    <property type="match status" value="1"/>
</dbReference>
<evidence type="ECO:0000256" key="6">
    <source>
        <dbReference type="ARBA" id="ARBA00023137"/>
    </source>
</evidence>
<comment type="catalytic activity">
    <reaction evidence="7">
        <text>L-tyrosyl-[protein] + ATP = O-phospho-L-tyrosyl-[protein] + ADP + H(+)</text>
        <dbReference type="Rhea" id="RHEA:10596"/>
        <dbReference type="Rhea" id="RHEA-COMP:10136"/>
        <dbReference type="Rhea" id="RHEA-COMP:20101"/>
        <dbReference type="ChEBI" id="CHEBI:15378"/>
        <dbReference type="ChEBI" id="CHEBI:30616"/>
        <dbReference type="ChEBI" id="CHEBI:46858"/>
        <dbReference type="ChEBI" id="CHEBI:61978"/>
        <dbReference type="ChEBI" id="CHEBI:456216"/>
        <dbReference type="EC" id="2.7.10.1"/>
    </reaction>
</comment>
<feature type="binding site" evidence="8">
    <location>
        <position position="378"/>
    </location>
    <ligand>
        <name>ATP</name>
        <dbReference type="ChEBI" id="CHEBI:30616"/>
    </ligand>
</feature>
<name>A0AAJ7S9B0_9HYME</name>
<evidence type="ECO:0000256" key="2">
    <source>
        <dbReference type="ARBA" id="ARBA00022679"/>
    </source>
</evidence>
<feature type="signal peptide" evidence="10">
    <location>
        <begin position="1"/>
        <end position="25"/>
    </location>
</feature>
<dbReference type="CDD" id="cd00192">
    <property type="entry name" value="PTKc"/>
    <property type="match status" value="1"/>
</dbReference>
<keyword evidence="4" id="KW-0418">Kinase</keyword>
<comment type="subcellular location">
    <subcellularLocation>
        <location evidence="1">Membrane</location>
        <topology evidence="1">Single-pass membrane protein</topology>
    </subcellularLocation>
</comment>
<keyword evidence="6" id="KW-0829">Tyrosine-protein kinase</keyword>
<dbReference type="PROSITE" id="PS50011">
    <property type="entry name" value="PROTEIN_KINASE_DOM"/>
    <property type="match status" value="1"/>
</dbReference>
<dbReference type="InterPro" id="IPR001245">
    <property type="entry name" value="Ser-Thr/Tyr_kinase_cat_dom"/>
</dbReference>
<reference evidence="13" key="1">
    <citation type="submission" date="2025-08" db="UniProtKB">
        <authorList>
            <consortium name="RefSeq"/>
        </authorList>
    </citation>
    <scope>IDENTIFICATION</scope>
    <source>
        <tissue evidence="13">Whole body</tissue>
    </source>
</reference>
<feature type="chain" id="PRO_5042545788" evidence="10">
    <location>
        <begin position="26"/>
        <end position="698"/>
    </location>
</feature>
<keyword evidence="5 8" id="KW-0067">ATP-binding</keyword>
<organism evidence="12 13">
    <name type="scientific">Ceratina calcarata</name>
    <dbReference type="NCBI Taxonomy" id="156304"/>
    <lineage>
        <taxon>Eukaryota</taxon>
        <taxon>Metazoa</taxon>
        <taxon>Ecdysozoa</taxon>
        <taxon>Arthropoda</taxon>
        <taxon>Hexapoda</taxon>
        <taxon>Insecta</taxon>
        <taxon>Pterygota</taxon>
        <taxon>Neoptera</taxon>
        <taxon>Endopterygota</taxon>
        <taxon>Hymenoptera</taxon>
        <taxon>Apocrita</taxon>
        <taxon>Aculeata</taxon>
        <taxon>Apoidea</taxon>
        <taxon>Anthophila</taxon>
        <taxon>Apidae</taxon>
        <taxon>Ceratina</taxon>
        <taxon>Zadontomerus</taxon>
    </lineage>
</organism>
<keyword evidence="2" id="KW-0808">Transferase</keyword>
<dbReference type="GO" id="GO:0043235">
    <property type="term" value="C:receptor complex"/>
    <property type="evidence" value="ECO:0007669"/>
    <property type="project" value="TreeGrafter"/>
</dbReference>
<dbReference type="GO" id="GO:0007169">
    <property type="term" value="P:cell surface receptor protein tyrosine kinase signaling pathway"/>
    <property type="evidence" value="ECO:0007669"/>
    <property type="project" value="TreeGrafter"/>
</dbReference>
<evidence type="ECO:0000313" key="13">
    <source>
        <dbReference type="RefSeq" id="XP_026673736.1"/>
    </source>
</evidence>
<dbReference type="PANTHER" id="PTHR24416:SF594">
    <property type="entry name" value="PROTEIN KINASE DOMAIN-CONTAINING PROTEIN"/>
    <property type="match status" value="1"/>
</dbReference>
<dbReference type="InterPro" id="IPR008266">
    <property type="entry name" value="Tyr_kinase_AS"/>
</dbReference>
<keyword evidence="9" id="KW-1133">Transmembrane helix</keyword>
<dbReference type="PANTHER" id="PTHR24416">
    <property type="entry name" value="TYROSINE-PROTEIN KINASE RECEPTOR"/>
    <property type="match status" value="1"/>
</dbReference>
<accession>A0AAJ7S9B0</accession>
<keyword evidence="9" id="KW-0812">Transmembrane</keyword>
<dbReference type="PROSITE" id="PS00109">
    <property type="entry name" value="PROTEIN_KINASE_TYR"/>
    <property type="match status" value="1"/>
</dbReference>
<dbReference type="Gene3D" id="1.10.510.10">
    <property type="entry name" value="Transferase(Phosphotransferase) domain 1"/>
    <property type="match status" value="2"/>
</dbReference>
<gene>
    <name evidence="13" type="primary">LOC108630163</name>
</gene>
<dbReference type="RefSeq" id="XP_026673736.1">
    <property type="nucleotide sequence ID" value="XM_026817935.1"/>
</dbReference>
<evidence type="ECO:0000256" key="8">
    <source>
        <dbReference type="PROSITE-ProRule" id="PRU10141"/>
    </source>
</evidence>
<evidence type="ECO:0000256" key="1">
    <source>
        <dbReference type="ARBA" id="ARBA00004167"/>
    </source>
</evidence>
<dbReference type="GO" id="GO:0005524">
    <property type="term" value="F:ATP binding"/>
    <property type="evidence" value="ECO:0007669"/>
    <property type="project" value="UniProtKB-UniRule"/>
</dbReference>
<dbReference type="GeneID" id="108630163"/>
<dbReference type="InterPro" id="IPR017441">
    <property type="entry name" value="Protein_kinase_ATP_BS"/>
</dbReference>
<keyword evidence="3 8" id="KW-0547">Nucleotide-binding</keyword>
<evidence type="ECO:0000256" key="5">
    <source>
        <dbReference type="ARBA" id="ARBA00022840"/>
    </source>
</evidence>
<dbReference type="InterPro" id="IPR020635">
    <property type="entry name" value="Tyr_kinase_cat_dom"/>
</dbReference>
<keyword evidence="12" id="KW-1185">Reference proteome</keyword>
<evidence type="ECO:0000313" key="12">
    <source>
        <dbReference type="Proteomes" id="UP000694925"/>
    </source>
</evidence>
<dbReference type="SMART" id="SM00219">
    <property type="entry name" value="TyrKc"/>
    <property type="match status" value="1"/>
</dbReference>
<dbReference type="AlphaFoldDB" id="A0AAJ7S9B0"/>
<evidence type="ECO:0000256" key="9">
    <source>
        <dbReference type="SAM" id="Phobius"/>
    </source>
</evidence>
<evidence type="ECO:0000256" key="10">
    <source>
        <dbReference type="SAM" id="SignalP"/>
    </source>
</evidence>
<protein>
    <submittedName>
        <fullName evidence="13">Mast/stem cell growth factor receptor Kit-like</fullName>
    </submittedName>
</protein>
<dbReference type="SUPFAM" id="SSF56112">
    <property type="entry name" value="Protein kinase-like (PK-like)"/>
    <property type="match status" value="1"/>
</dbReference>
<proteinExistence type="predicted"/>
<feature type="transmembrane region" description="Helical" evidence="9">
    <location>
        <begin position="274"/>
        <end position="297"/>
    </location>
</feature>
<dbReference type="InterPro" id="IPR000719">
    <property type="entry name" value="Prot_kinase_dom"/>
</dbReference>
<dbReference type="GO" id="GO:0005886">
    <property type="term" value="C:plasma membrane"/>
    <property type="evidence" value="ECO:0007669"/>
    <property type="project" value="TreeGrafter"/>
</dbReference>
<dbReference type="FunFam" id="1.10.510.10:FF:000554">
    <property type="entry name" value="Predicted protein"/>
    <property type="match status" value="1"/>
</dbReference>
<feature type="domain" description="Protein kinase" evidence="11">
    <location>
        <begin position="348"/>
        <end position="668"/>
    </location>
</feature>
<evidence type="ECO:0000256" key="3">
    <source>
        <dbReference type="ARBA" id="ARBA00022741"/>
    </source>
</evidence>
<evidence type="ECO:0000256" key="4">
    <source>
        <dbReference type="ARBA" id="ARBA00022777"/>
    </source>
</evidence>
<keyword evidence="10" id="KW-0732">Signal</keyword>
<dbReference type="KEGG" id="ccal:108630163"/>
<evidence type="ECO:0000259" key="11">
    <source>
        <dbReference type="PROSITE" id="PS50011"/>
    </source>
</evidence>
<sequence>MVARVQLLFVYFALVSFSLRYETCARNTSDLVGAVRNLSVTVLQTRKYVEPKDVYNFLKLNVSWLPPSTVRQPSFYSVGVTEIQEKNGATECTNATKFYYIYKERLSALIPNDNNFSGVPELYIQPNCSYKVQVIANPSMNNGSEVFVKVPECVGLTCSCIYAKSSIPIPKVNVTQTENLVIVNWSPNFNASNVRYYAISIGVPVSKSTKGLPIYNVMKVGQVLANKTTFASNFKPNASSYKIIVNAIDVDGCSGPEGSLVIHSLQNHVLNHNILFIVIGIASSSALLGILGLILYYKHNSFGKNNFIGYKSHWMENILKRHNILYIRHELQEECIKEESKSKLFQSVKLIRELGTGQFGMVYLGQLDDANATLVAVKMSQNVDIDDENREQFIQEIEMMRMAGNHPHLVNLIGYCTQPTQPICILLEYMQGGDLLTYLHRQRKQLDDKIHYQNEDVIQDLYRLQASKSLYTAISDAVNSYKFNAKHYTNVASKERSENETENRIGKMERHRFLMFAKEIAMGMEHLEAIGIIHRDLAARNILLGADLTVKISDFGLSRNGIYVIKSTEGKVRRLPIRWMSPEALYDRTFSSKSDVWSFGVVLWEMSTLGGFPYSNVQDDRLLRYVIHENGRLERPDDVPTNVYELMDSCWAKEPEDRPTFAQLHSEIQSLIVTPSLEDTLTTVSNPCYAFSDSNKIT</sequence>
<evidence type="ECO:0000256" key="7">
    <source>
        <dbReference type="ARBA" id="ARBA00051243"/>
    </source>
</evidence>
<keyword evidence="9" id="KW-0472">Membrane</keyword>
<dbReference type="InterPro" id="IPR050122">
    <property type="entry name" value="RTK"/>
</dbReference>
<dbReference type="InterPro" id="IPR011009">
    <property type="entry name" value="Kinase-like_dom_sf"/>
</dbReference>
<dbReference type="Proteomes" id="UP000694925">
    <property type="component" value="Unplaced"/>
</dbReference>
<dbReference type="Pfam" id="PF07714">
    <property type="entry name" value="PK_Tyr_Ser-Thr"/>
    <property type="match status" value="1"/>
</dbReference>
<dbReference type="GO" id="GO:0004714">
    <property type="term" value="F:transmembrane receptor protein tyrosine kinase activity"/>
    <property type="evidence" value="ECO:0007669"/>
    <property type="project" value="UniProtKB-EC"/>
</dbReference>